<dbReference type="EMBL" id="BMUW01000004">
    <property type="protein sequence ID" value="GGZ53185.1"/>
    <property type="molecule type" value="Genomic_DNA"/>
</dbReference>
<organism evidence="1 2">
    <name type="scientific">Streptomyces rubiginosohelvolus</name>
    <dbReference type="NCBI Taxonomy" id="67362"/>
    <lineage>
        <taxon>Bacteria</taxon>
        <taxon>Bacillati</taxon>
        <taxon>Actinomycetota</taxon>
        <taxon>Actinomycetes</taxon>
        <taxon>Kitasatosporales</taxon>
        <taxon>Streptomycetaceae</taxon>
        <taxon>Streptomyces</taxon>
    </lineage>
</organism>
<protein>
    <submittedName>
        <fullName evidence="1">Uncharacterized protein</fullName>
    </submittedName>
</protein>
<dbReference type="Proteomes" id="UP000624183">
    <property type="component" value="Unassembled WGS sequence"/>
</dbReference>
<keyword evidence="2" id="KW-1185">Reference proteome</keyword>
<evidence type="ECO:0000313" key="2">
    <source>
        <dbReference type="Proteomes" id="UP000624183"/>
    </source>
</evidence>
<evidence type="ECO:0000313" key="1">
    <source>
        <dbReference type="EMBL" id="GGZ53185.1"/>
    </source>
</evidence>
<accession>A0ABQ3BP94</accession>
<comment type="caution">
    <text evidence="1">The sequence shown here is derived from an EMBL/GenBank/DDBJ whole genome shotgun (WGS) entry which is preliminary data.</text>
</comment>
<name>A0ABQ3BP94_9ACTN</name>
<reference evidence="2" key="1">
    <citation type="journal article" date="2019" name="Int. J. Syst. Evol. Microbiol.">
        <title>The Global Catalogue of Microorganisms (GCM) 10K type strain sequencing project: providing services to taxonomists for standard genome sequencing and annotation.</title>
        <authorList>
            <consortium name="The Broad Institute Genomics Platform"/>
            <consortium name="The Broad Institute Genome Sequencing Center for Infectious Disease"/>
            <person name="Wu L."/>
            <person name="Ma J."/>
        </authorList>
    </citation>
    <scope>NUCLEOTIDE SEQUENCE [LARGE SCALE GENOMIC DNA]</scope>
    <source>
        <strain evidence="2">JCM 4602</strain>
    </source>
</reference>
<proteinExistence type="predicted"/>
<gene>
    <name evidence="1" type="ORF">GCM10010328_30000</name>
</gene>
<sequence length="96" mass="10113">MFGKDSSPPRKLRKGSVCRATESELAALGIDPASNAAAAAAVRLAKELDSARDAKEVAPAARELRQAMTVVRAMAPVQERGDKVDELLARRAARGA</sequence>